<organism evidence="2 3">
    <name type="scientific">Oedothorax gibbosus</name>
    <dbReference type="NCBI Taxonomy" id="931172"/>
    <lineage>
        <taxon>Eukaryota</taxon>
        <taxon>Metazoa</taxon>
        <taxon>Ecdysozoa</taxon>
        <taxon>Arthropoda</taxon>
        <taxon>Chelicerata</taxon>
        <taxon>Arachnida</taxon>
        <taxon>Araneae</taxon>
        <taxon>Araneomorphae</taxon>
        <taxon>Entelegynae</taxon>
        <taxon>Araneoidea</taxon>
        <taxon>Linyphiidae</taxon>
        <taxon>Erigoninae</taxon>
        <taxon>Oedothorax</taxon>
    </lineage>
</organism>
<feature type="signal peptide" evidence="1">
    <location>
        <begin position="1"/>
        <end position="21"/>
    </location>
</feature>
<comment type="caution">
    <text evidence="2">The sequence shown here is derived from an EMBL/GenBank/DDBJ whole genome shotgun (WGS) entry which is preliminary data.</text>
</comment>
<accession>A0AAV6UGP4</accession>
<keyword evidence="3" id="KW-1185">Reference proteome</keyword>
<name>A0AAV6UGP4_9ARAC</name>
<feature type="chain" id="PRO_5043518324" evidence="1">
    <location>
        <begin position="22"/>
        <end position="68"/>
    </location>
</feature>
<reference evidence="2 3" key="1">
    <citation type="journal article" date="2022" name="Nat. Ecol. Evol.">
        <title>A masculinizing supergene underlies an exaggerated male reproductive morph in a spider.</title>
        <authorList>
            <person name="Hendrickx F."/>
            <person name="De Corte Z."/>
            <person name="Sonet G."/>
            <person name="Van Belleghem S.M."/>
            <person name="Kostlbacher S."/>
            <person name="Vangestel C."/>
        </authorList>
    </citation>
    <scope>NUCLEOTIDE SEQUENCE [LARGE SCALE GENOMIC DNA]</scope>
    <source>
        <strain evidence="2">W744_W776</strain>
    </source>
</reference>
<evidence type="ECO:0000313" key="2">
    <source>
        <dbReference type="EMBL" id="KAG8183547.1"/>
    </source>
</evidence>
<dbReference type="EMBL" id="JAFNEN010000414">
    <property type="protein sequence ID" value="KAG8183547.1"/>
    <property type="molecule type" value="Genomic_DNA"/>
</dbReference>
<dbReference type="Proteomes" id="UP000827092">
    <property type="component" value="Unassembled WGS sequence"/>
</dbReference>
<protein>
    <submittedName>
        <fullName evidence="2">Uncharacterized protein</fullName>
    </submittedName>
</protein>
<keyword evidence="1" id="KW-0732">Signal</keyword>
<proteinExistence type="predicted"/>
<gene>
    <name evidence="2" type="ORF">JTE90_003894</name>
</gene>
<dbReference type="AlphaFoldDB" id="A0AAV6UGP4"/>
<evidence type="ECO:0000256" key="1">
    <source>
        <dbReference type="SAM" id="SignalP"/>
    </source>
</evidence>
<evidence type="ECO:0000313" key="3">
    <source>
        <dbReference type="Proteomes" id="UP000827092"/>
    </source>
</evidence>
<sequence length="68" mass="7626">MRVIFVAFLLYLLTFCALVEGHHQKHGHPRTAKTPECGYKCPKGPLPPPAVCYEDVDEKGCYTCRCDA</sequence>